<dbReference type="PROSITE" id="PS51387">
    <property type="entry name" value="FAD_PCMH"/>
    <property type="match status" value="1"/>
</dbReference>
<dbReference type="InterPro" id="IPR016169">
    <property type="entry name" value="FAD-bd_PCMH_sub2"/>
</dbReference>
<reference evidence="4 5" key="1">
    <citation type="submission" date="2019-10" db="EMBL/GenBank/DDBJ databases">
        <title>Nonomuraea sp. nov., isolated from Phyllanthus amarus.</title>
        <authorList>
            <person name="Klykleung N."/>
            <person name="Tanasupawat S."/>
        </authorList>
    </citation>
    <scope>NUCLEOTIDE SEQUENCE [LARGE SCALE GENOMIC DNA]</scope>
    <source>
        <strain evidence="4 5">PA1-10</strain>
    </source>
</reference>
<keyword evidence="5" id="KW-1185">Reference proteome</keyword>
<evidence type="ECO:0000256" key="2">
    <source>
        <dbReference type="ARBA" id="ARBA00022827"/>
    </source>
</evidence>
<dbReference type="GO" id="GO:0016491">
    <property type="term" value="F:oxidoreductase activity"/>
    <property type="evidence" value="ECO:0007669"/>
    <property type="project" value="UniProtKB-KW"/>
</dbReference>
<accession>A0A5C4W6R0</accession>
<dbReference type="Proteomes" id="UP000312512">
    <property type="component" value="Unassembled WGS sequence"/>
</dbReference>
<keyword evidence="2" id="KW-0274">FAD</keyword>
<evidence type="ECO:0000256" key="1">
    <source>
        <dbReference type="ARBA" id="ARBA00022630"/>
    </source>
</evidence>
<dbReference type="PANTHER" id="PTHR42659:SF2">
    <property type="entry name" value="XANTHINE DEHYDROGENASE SUBUNIT C-RELATED"/>
    <property type="match status" value="1"/>
</dbReference>
<dbReference type="Gene3D" id="3.30.465.10">
    <property type="match status" value="1"/>
</dbReference>
<dbReference type="InterPro" id="IPR002346">
    <property type="entry name" value="Mopterin_DH_FAD-bd"/>
</dbReference>
<keyword evidence="1" id="KW-0285">Flavoprotein</keyword>
<dbReference type="InterPro" id="IPR016167">
    <property type="entry name" value="FAD-bd_PCMH_sub1"/>
</dbReference>
<comment type="caution">
    <text evidence="4">The sequence shown here is derived from an EMBL/GenBank/DDBJ whole genome shotgun (WGS) entry which is preliminary data.</text>
</comment>
<organism evidence="4 5">
    <name type="scientific">Nonomuraea phyllanthi</name>
    <dbReference type="NCBI Taxonomy" id="2219224"/>
    <lineage>
        <taxon>Bacteria</taxon>
        <taxon>Bacillati</taxon>
        <taxon>Actinomycetota</taxon>
        <taxon>Actinomycetes</taxon>
        <taxon>Streptosporangiales</taxon>
        <taxon>Streptosporangiaceae</taxon>
        <taxon>Nonomuraea</taxon>
    </lineage>
</organism>
<gene>
    <name evidence="4" type="ORF">FH608_027395</name>
</gene>
<evidence type="ECO:0000256" key="3">
    <source>
        <dbReference type="ARBA" id="ARBA00023002"/>
    </source>
</evidence>
<dbReference type="AlphaFoldDB" id="A0A5C4W6R0"/>
<name>A0A5C4W6R0_9ACTN</name>
<dbReference type="OrthoDB" id="9793944at2"/>
<proteinExistence type="predicted"/>
<dbReference type="SUPFAM" id="SSF55447">
    <property type="entry name" value="CO dehydrogenase flavoprotein C-terminal domain-like"/>
    <property type="match status" value="1"/>
</dbReference>
<dbReference type="SMART" id="SM01092">
    <property type="entry name" value="CO_deh_flav_C"/>
    <property type="match status" value="1"/>
</dbReference>
<dbReference type="InterPro" id="IPR005107">
    <property type="entry name" value="CO_DH_flav_C"/>
</dbReference>
<evidence type="ECO:0000313" key="4">
    <source>
        <dbReference type="EMBL" id="KAB8192383.1"/>
    </source>
</evidence>
<dbReference type="InterPro" id="IPR051312">
    <property type="entry name" value="Diverse_Substr_Oxidored"/>
</dbReference>
<evidence type="ECO:0000313" key="5">
    <source>
        <dbReference type="Proteomes" id="UP000312512"/>
    </source>
</evidence>
<dbReference type="Pfam" id="PF03450">
    <property type="entry name" value="CO_deh_flav_C"/>
    <property type="match status" value="1"/>
</dbReference>
<dbReference type="Gene3D" id="3.30.43.10">
    <property type="entry name" value="Uridine Diphospho-n-acetylenolpyruvylglucosamine Reductase, domain 2"/>
    <property type="match status" value="1"/>
</dbReference>
<dbReference type="Pfam" id="PF00941">
    <property type="entry name" value="FAD_binding_5"/>
    <property type="match status" value="1"/>
</dbReference>
<dbReference type="EMBL" id="VDLX02000010">
    <property type="protein sequence ID" value="KAB8192383.1"/>
    <property type="molecule type" value="Genomic_DNA"/>
</dbReference>
<dbReference type="InterPro" id="IPR036318">
    <property type="entry name" value="FAD-bd_PCMH-like_sf"/>
</dbReference>
<dbReference type="InterPro" id="IPR016166">
    <property type="entry name" value="FAD-bd_PCMH"/>
</dbReference>
<dbReference type="Gene3D" id="3.30.390.50">
    <property type="entry name" value="CO dehydrogenase flavoprotein, C-terminal domain"/>
    <property type="match status" value="1"/>
</dbReference>
<dbReference type="PANTHER" id="PTHR42659">
    <property type="entry name" value="XANTHINE DEHYDROGENASE SUBUNIT C-RELATED"/>
    <property type="match status" value="1"/>
</dbReference>
<dbReference type="InterPro" id="IPR036683">
    <property type="entry name" value="CO_DH_flav_C_dom_sf"/>
</dbReference>
<dbReference type="SUPFAM" id="SSF56176">
    <property type="entry name" value="FAD-binding/transporter-associated domain-like"/>
    <property type="match status" value="1"/>
</dbReference>
<sequence length="313" mass="33559">MFGHPRFRYQRRYRMPGMGDMKPAQFDYVAPGSVPEAVAVLAGRGPESRVLAGGQSLLIELRYRTARPALVVDVNGIPGLAEIAVEDGSVHVGALVRHAQLERARFDDPLAGLFREVAPYVGHPPIRARGTFAGSLAWAHPASEWCALAMAMGAGIELEGPAGRRTVPADSWFRGRFATACLPEELVTGVRLPRPPAGAVPAFAELRRTHGSFALAAALVVLRLVDGRVDWVRVGLANAADVPLRAVEAERLMVGEPPEPELLAEAAARAAAEANPPDEPHAPAAYRRHALATLVRRCLTRAVRARHEHPGAA</sequence>
<protein>
    <submittedName>
        <fullName evidence="4">Uncharacterized protein</fullName>
    </submittedName>
</protein>
<dbReference type="GO" id="GO:0071949">
    <property type="term" value="F:FAD binding"/>
    <property type="evidence" value="ECO:0007669"/>
    <property type="project" value="InterPro"/>
</dbReference>
<keyword evidence="3" id="KW-0560">Oxidoreductase</keyword>